<organism evidence="1">
    <name type="scientific">marine metagenome</name>
    <dbReference type="NCBI Taxonomy" id="408172"/>
    <lineage>
        <taxon>unclassified sequences</taxon>
        <taxon>metagenomes</taxon>
        <taxon>ecological metagenomes</taxon>
    </lineage>
</organism>
<accession>A0A382Q7J5</accession>
<dbReference type="AlphaFoldDB" id="A0A382Q7J5"/>
<evidence type="ECO:0000313" key="1">
    <source>
        <dbReference type="EMBL" id="SVC81007.1"/>
    </source>
</evidence>
<proteinExistence type="predicted"/>
<sequence>MLAFVLDITQNKPANSKENENDEVKQYMDYQRKLNHINLVKHSLEYAKNQLQENIDSSESEKLSQFLKNIFPISHQFADVETLMLMLRKLMNSQNSSNNWYRMNSFYHAVVFESMKEFVKFYNLLLVESPERAKALGVSERTEVDFEDWSYLYFPDMDFHIGKSLSYTHYPFAKRNKTIEEKWQEGINEGKSKAEALKAIQADYEIDDTSVKILLGQKISSPDLELLYTSVENPIYEALTEVEDGRWGVMDGESLLDHTYYMGAHLKVWEWRKREEVEAETETIMSQLTKSSKK</sequence>
<dbReference type="EMBL" id="UINC01112223">
    <property type="protein sequence ID" value="SVC81007.1"/>
    <property type="molecule type" value="Genomic_DNA"/>
</dbReference>
<protein>
    <submittedName>
        <fullName evidence="1">Uncharacterized protein</fullName>
    </submittedName>
</protein>
<reference evidence="1" key="1">
    <citation type="submission" date="2018-05" db="EMBL/GenBank/DDBJ databases">
        <authorList>
            <person name="Lanie J.A."/>
            <person name="Ng W.-L."/>
            <person name="Kazmierczak K.M."/>
            <person name="Andrzejewski T.M."/>
            <person name="Davidsen T.M."/>
            <person name="Wayne K.J."/>
            <person name="Tettelin H."/>
            <person name="Glass J.I."/>
            <person name="Rusch D."/>
            <person name="Podicherti R."/>
            <person name="Tsui H.-C.T."/>
            <person name="Winkler M.E."/>
        </authorList>
    </citation>
    <scope>NUCLEOTIDE SEQUENCE</scope>
</reference>
<gene>
    <name evidence="1" type="ORF">METZ01_LOCUS333861</name>
</gene>
<name>A0A382Q7J5_9ZZZZ</name>